<evidence type="ECO:0000256" key="1">
    <source>
        <dbReference type="SAM" id="MobiDB-lite"/>
    </source>
</evidence>
<organism evidence="2">
    <name type="scientific">marine sediment metagenome</name>
    <dbReference type="NCBI Taxonomy" id="412755"/>
    <lineage>
        <taxon>unclassified sequences</taxon>
        <taxon>metagenomes</taxon>
        <taxon>ecological metagenomes</taxon>
    </lineage>
</organism>
<dbReference type="EMBL" id="LAZR01000239">
    <property type="protein sequence ID" value="KKN79963.1"/>
    <property type="molecule type" value="Genomic_DNA"/>
</dbReference>
<dbReference type="AlphaFoldDB" id="A0A0F9WMV5"/>
<feature type="compositionally biased region" description="Pro residues" evidence="1">
    <location>
        <begin position="118"/>
        <end position="127"/>
    </location>
</feature>
<protein>
    <submittedName>
        <fullName evidence="2">Uncharacterized protein</fullName>
    </submittedName>
</protein>
<evidence type="ECO:0000313" key="2">
    <source>
        <dbReference type="EMBL" id="KKN79963.1"/>
    </source>
</evidence>
<proteinExistence type="predicted"/>
<feature type="region of interest" description="Disordered" evidence="1">
    <location>
        <begin position="78"/>
        <end position="156"/>
    </location>
</feature>
<name>A0A0F9WMV5_9ZZZZ</name>
<comment type="caution">
    <text evidence="2">The sequence shown here is derived from an EMBL/GenBank/DDBJ whole genome shotgun (WGS) entry which is preliminary data.</text>
</comment>
<accession>A0A0F9WMV5</accession>
<reference evidence="2" key="1">
    <citation type="journal article" date="2015" name="Nature">
        <title>Complex archaea that bridge the gap between prokaryotes and eukaryotes.</title>
        <authorList>
            <person name="Spang A."/>
            <person name="Saw J.H."/>
            <person name="Jorgensen S.L."/>
            <person name="Zaremba-Niedzwiedzka K."/>
            <person name="Martijn J."/>
            <person name="Lind A.E."/>
            <person name="van Eijk R."/>
            <person name="Schleper C."/>
            <person name="Guy L."/>
            <person name="Ettema T.J."/>
        </authorList>
    </citation>
    <scope>NUCLEOTIDE SEQUENCE</scope>
</reference>
<gene>
    <name evidence="2" type="ORF">LCGC14_0334710</name>
</gene>
<sequence>MPEHRSHHRAEPEPPRRTAKDYAWIGAAITALGTMLGGHAYDRNSNLNESENTHKGVLSHVEAQLTILRFQIKRLEEDNKTMRRRLRSLRSRSSQPRAMRGDAEPPVSSGGWDDLPTAPEPPPPPPQRSKTDIFKMIQQKAQNGEVYQPPGSGYSH</sequence>